<dbReference type="PROSITE" id="PS60001">
    <property type="entry name" value="NOS"/>
    <property type="match status" value="1"/>
</dbReference>
<feature type="region of interest" description="Disordered" evidence="25">
    <location>
        <begin position="202"/>
        <end position="223"/>
    </location>
</feature>
<evidence type="ECO:0000313" key="29">
    <source>
        <dbReference type="Proteomes" id="UP000233556"/>
    </source>
</evidence>
<feature type="domain" description="FAD-binding FR-type" evidence="27">
    <location>
        <begin position="979"/>
        <end position="1219"/>
    </location>
</feature>
<dbReference type="PROSITE" id="PS51384">
    <property type="entry name" value="FAD_FR"/>
    <property type="match status" value="1"/>
</dbReference>
<keyword evidence="16" id="KW-0112">Calmodulin-binding</keyword>
<dbReference type="Proteomes" id="UP000233556">
    <property type="component" value="Unassembled WGS sequence"/>
</dbReference>
<evidence type="ECO:0000256" key="22">
    <source>
        <dbReference type="ARBA" id="ARBA00049784"/>
    </source>
</evidence>
<sequence length="1404" mass="158790">MGGGEPADGRRERPMAPPGRGLYFAQDVVGQIHPCSNGKPGKVLAQIITWIESKGLEDAKFQQTWIMRQQQVALDAAVQDSQLKTLIMAPLPNAELVQNSVQLYRYLLRCCRQLPEENIRQHYRHAVRQSFKVHADEDNPERIQQIIKRAIEDADWVMNKFKRESTEELEGVPVACLQLPMAEVPAETREHQTKGTIDVTDMKLPDASNKNSESIEVPEHKGRKNCSSTFSLTLEIHGVVFTLGQSPLSVWFGKSYRGSEARPRAAKNQSSEEKDINNNVEKNGKIHRLGNGDAKLHDLSEKRTGMPLIITPATNPSQNGIKISNQISRCPRHVKVRNLENGSSFLDTLHLTAKEVINCRTKACQGALMTPKGLVKGTRDGPVPLAELLPQALDFIKQYYDSFKEPKIEEHLVRLEAVTKEIETTGTYHLTKDELVFAAKQAWRNAPRCIGRIQWSNLQVFDARDCKTAKEMFEHICRHIQYATNNGNIRSAITIFPQRTDGKHDFRVWNSQLIRYAGYQMPDGSIVGDPASVEFTQLCIELGWKPKYGRFDVVPLVLQANGQDPEIFELPPEIVLEVPMEHPKYEWFKELDLKWYALPAVANMLLEAGGLEFTGCPFNGWYMGTEIGVRDFCDVQRYNILKEVGRRMGLETNKLSSLWKDRAVVEINVAVLYSFQKQNVTIMDHHSAAESFMKYMQNEYRVRGGCPADWVWIVPPISGSITPVFHQEMLNYVLTPFYYYQVDAWKTHVWHDETQRPKKKEIKFSILAKAVLFASSLMRQTMATRSKVTVIFATETGKSETLANSLCSLFNCAFNTKILCMDEYNICDLEKETLLLVVTSTFGNGDSPNNGKTLKNSLLTLKLLRKQIRYAVFGLGSSMYPEFCAFAHTIDQKLAQLGASRLTPVGEGDELNGQEEAFRTWAVSAFKTACDIFNIRGKSSIQLPEIYTSNESWDPENYRIVRDSQSLDLAKALANLHAKDVIPMKLKFRQNLQSLKSSRVTLLVKLSCETDQEVHYLPGEHIGIFPGNQPELVHSLIARVKDAPPADQTIRLETCTHGGYWTSDKRIPACTLPEALTYLLDITTPPSQQLLKKLSQLVTAEGDKQRLEILCQSTEEYNKWKLYNSPNILEVLEEFPSAEVSAAFLLTQLPLLKPRYYSVSSSCDMTPREIHLTVAVVNYRTRGGKGPLHHGVCSTWLNTIALNGTVPCFIRSANEFQLPKEPTKPCILIGPGTGIAPFRSFWLQRLYDLEKKGIKGGEMTLLFGCRQPDVDHIYKKETEEMKRKGVLKDVYTAYSRQPGQTKVYVQDILRSKLGTKVCNLLHKEEGHLYVCGDVRMAKDVAQTLKELLAKKLNLSKQQAEEYFFQLKSQKRYHEDIFGAVFPQEGRRSVRASQPASPGTSQPVG</sequence>
<dbReference type="InterPro" id="IPR001709">
    <property type="entry name" value="Flavoprot_Pyr_Nucl_cyt_Rdtase"/>
</dbReference>
<dbReference type="Gene3D" id="3.40.50.80">
    <property type="entry name" value="Nucleotide-binding domain of ferredoxin-NADP reductase (FNR) module"/>
    <property type="match status" value="1"/>
</dbReference>
<dbReference type="Gene3D" id="3.90.1230.10">
    <property type="entry name" value="Nitric Oxide Synthase, Chain A, domain 3"/>
    <property type="match status" value="1"/>
</dbReference>
<dbReference type="InterPro" id="IPR001433">
    <property type="entry name" value="OxRdtase_FAD/NAD-bd"/>
</dbReference>
<evidence type="ECO:0000256" key="19">
    <source>
        <dbReference type="ARBA" id="ARBA00025757"/>
    </source>
</evidence>
<dbReference type="EMBL" id="KZ506230">
    <property type="protein sequence ID" value="PKU40642.1"/>
    <property type="molecule type" value="Genomic_DNA"/>
</dbReference>
<evidence type="ECO:0000256" key="17">
    <source>
        <dbReference type="ARBA" id="ARBA00023002"/>
    </source>
</evidence>
<dbReference type="InterPro" id="IPR001094">
    <property type="entry name" value="Flavdoxin-like"/>
</dbReference>
<keyword evidence="12" id="KW-0479">Metal-binding</keyword>
<dbReference type="SUPFAM" id="SSF63380">
    <property type="entry name" value="Riboflavin synthase domain-like"/>
    <property type="match status" value="1"/>
</dbReference>
<dbReference type="InterPro" id="IPR044943">
    <property type="entry name" value="NOS_dom_1"/>
</dbReference>
<dbReference type="PANTHER" id="PTHR43410">
    <property type="entry name" value="NITRIC OXIDE SYNTHASE OXYGENASE"/>
    <property type="match status" value="1"/>
</dbReference>
<evidence type="ECO:0000256" key="9">
    <source>
        <dbReference type="ARBA" id="ARBA00022617"/>
    </source>
</evidence>
<keyword evidence="18" id="KW-0408">Iron</keyword>
<evidence type="ECO:0000256" key="16">
    <source>
        <dbReference type="ARBA" id="ARBA00022860"/>
    </source>
</evidence>
<dbReference type="SUPFAM" id="SSF52218">
    <property type="entry name" value="Flavoproteins"/>
    <property type="match status" value="1"/>
</dbReference>
<dbReference type="SUPFAM" id="SSF52343">
    <property type="entry name" value="Ferredoxin reductase-like, C-terminal NADP-linked domain"/>
    <property type="match status" value="1"/>
</dbReference>
<keyword evidence="14" id="KW-0862">Zinc</keyword>
<dbReference type="InterPro" id="IPR050607">
    <property type="entry name" value="NOS"/>
</dbReference>
<dbReference type="GO" id="GO:0006809">
    <property type="term" value="P:nitric oxide biosynthetic process"/>
    <property type="evidence" value="ECO:0007669"/>
    <property type="project" value="InterPro"/>
</dbReference>
<dbReference type="InterPro" id="IPR044940">
    <property type="entry name" value="NOS_dom_2"/>
</dbReference>
<evidence type="ECO:0000256" key="25">
    <source>
        <dbReference type="SAM" id="MobiDB-lite"/>
    </source>
</evidence>
<evidence type="ECO:0000256" key="15">
    <source>
        <dbReference type="ARBA" id="ARBA00022857"/>
    </source>
</evidence>
<dbReference type="InterPro" id="IPR036119">
    <property type="entry name" value="NOS_N_sf"/>
</dbReference>
<dbReference type="FunFam" id="3.40.50.80:FF:000003">
    <property type="entry name" value="Nitric oxide synthase"/>
    <property type="match status" value="1"/>
</dbReference>
<dbReference type="InterPro" id="IPR004030">
    <property type="entry name" value="NOS_N"/>
</dbReference>
<dbReference type="InterPro" id="IPR008254">
    <property type="entry name" value="Flavodoxin/NO_synth"/>
</dbReference>
<comment type="cofactor">
    <cofactor evidence="4">
        <name>FAD</name>
        <dbReference type="ChEBI" id="CHEBI:57692"/>
    </cofactor>
</comment>
<evidence type="ECO:0000256" key="6">
    <source>
        <dbReference type="ARBA" id="ARBA00006267"/>
    </source>
</evidence>
<feature type="region of interest" description="Disordered" evidence="25">
    <location>
        <begin position="1385"/>
        <end position="1404"/>
    </location>
</feature>
<dbReference type="FunFam" id="3.40.50.360:FF:000039">
    <property type="entry name" value="Nitric oxide synthase"/>
    <property type="match status" value="1"/>
</dbReference>
<dbReference type="GO" id="GO:0046872">
    <property type="term" value="F:metal ion binding"/>
    <property type="evidence" value="ECO:0007669"/>
    <property type="project" value="UniProtKB-KW"/>
</dbReference>
<dbReference type="CDD" id="cd06202">
    <property type="entry name" value="Nitric_oxide_synthase"/>
    <property type="match status" value="1"/>
</dbReference>
<evidence type="ECO:0000256" key="3">
    <source>
        <dbReference type="ARBA" id="ARBA00001970"/>
    </source>
</evidence>
<dbReference type="Gene3D" id="2.40.30.10">
    <property type="entry name" value="Translation factors"/>
    <property type="match status" value="1"/>
</dbReference>
<evidence type="ECO:0000256" key="24">
    <source>
        <dbReference type="ARBA" id="ARBA00049812"/>
    </source>
</evidence>
<keyword evidence="15" id="KW-0521">NADP</keyword>
<gene>
    <name evidence="28" type="ORF">llap_9052</name>
</gene>
<feature type="domain" description="Flavodoxin-like" evidence="26">
    <location>
        <begin position="788"/>
        <end position="926"/>
    </location>
</feature>
<dbReference type="InterPro" id="IPR029039">
    <property type="entry name" value="Flavoprotein-like_sf"/>
</dbReference>
<evidence type="ECO:0000256" key="14">
    <source>
        <dbReference type="ARBA" id="ARBA00022833"/>
    </source>
</evidence>
<evidence type="ECO:0000256" key="7">
    <source>
        <dbReference type="ARBA" id="ARBA00012989"/>
    </source>
</evidence>
<evidence type="ECO:0000256" key="2">
    <source>
        <dbReference type="ARBA" id="ARBA00001950"/>
    </source>
</evidence>
<dbReference type="OrthoDB" id="1688044at2759"/>
<dbReference type="Pfam" id="PF00258">
    <property type="entry name" value="Flavodoxin_1"/>
    <property type="match status" value="1"/>
</dbReference>
<reference evidence="29" key="1">
    <citation type="submission" date="2017-11" db="EMBL/GenBank/DDBJ databases">
        <authorList>
            <person name="Lima N.C."/>
            <person name="Parody-Merino A.M."/>
            <person name="Battley P.F."/>
            <person name="Fidler A.E."/>
            <person name="Prosdocimi F."/>
        </authorList>
    </citation>
    <scope>NUCLEOTIDE SEQUENCE [LARGE SCALE GENOMIC DNA]</scope>
</reference>
<evidence type="ECO:0000256" key="4">
    <source>
        <dbReference type="ARBA" id="ARBA00001974"/>
    </source>
</evidence>
<evidence type="ECO:0000256" key="23">
    <source>
        <dbReference type="ARBA" id="ARBA00049808"/>
    </source>
</evidence>
<keyword evidence="13" id="KW-0274">FAD</keyword>
<dbReference type="InterPro" id="IPR044944">
    <property type="entry name" value="NOS_dom_3"/>
</dbReference>
<dbReference type="InterPro" id="IPR023173">
    <property type="entry name" value="NADPH_Cyt_P450_Rdtase_alpha"/>
</dbReference>
<keyword evidence="11" id="KW-0288">FMN</keyword>
<comment type="cofactor">
    <cofactor evidence="3">
        <name>heme b</name>
        <dbReference type="ChEBI" id="CHEBI:60344"/>
    </cofactor>
</comment>
<dbReference type="PANTHER" id="PTHR43410:SF4">
    <property type="entry name" value="NITRIC OXIDE SYNTHASE"/>
    <property type="match status" value="1"/>
</dbReference>
<dbReference type="Pfam" id="PF00667">
    <property type="entry name" value="FAD_binding_1"/>
    <property type="match status" value="1"/>
</dbReference>
<comment type="cofactor">
    <cofactor evidence="1">
        <name>FMN</name>
        <dbReference type="ChEBI" id="CHEBI:58210"/>
    </cofactor>
</comment>
<dbReference type="Gene3D" id="3.40.50.360">
    <property type="match status" value="2"/>
</dbReference>
<dbReference type="GO" id="GO:0004517">
    <property type="term" value="F:nitric-oxide synthase activity"/>
    <property type="evidence" value="ECO:0007669"/>
    <property type="project" value="UniProtKB-EC"/>
</dbReference>
<comment type="cofactor">
    <cofactor evidence="2">
        <name>(6R)-L-erythro-5,6,7,8-tetrahydrobiopterin</name>
        <dbReference type="ChEBI" id="CHEBI:59560"/>
    </cofactor>
</comment>
<dbReference type="GO" id="GO:0005829">
    <property type="term" value="C:cytosol"/>
    <property type="evidence" value="ECO:0007669"/>
    <property type="project" value="UniProtKB-SubCell"/>
</dbReference>
<dbReference type="InterPro" id="IPR008011">
    <property type="entry name" value="Complex1_LYR_dom"/>
</dbReference>
<dbReference type="InterPro" id="IPR003097">
    <property type="entry name" value="CysJ-like_FAD-binding"/>
</dbReference>
<dbReference type="PRINTS" id="PR00371">
    <property type="entry name" value="FPNCR"/>
</dbReference>
<dbReference type="Pfam" id="PF02898">
    <property type="entry name" value="NO_synthase"/>
    <property type="match status" value="1"/>
</dbReference>
<dbReference type="Gene3D" id="3.90.340.10">
    <property type="entry name" value="Nitric Oxide Synthase, Chain A, domain 1"/>
    <property type="match status" value="1"/>
</dbReference>
<dbReference type="Pfam" id="PF05347">
    <property type="entry name" value="Complex1_LYR"/>
    <property type="match status" value="1"/>
</dbReference>
<evidence type="ECO:0000256" key="20">
    <source>
        <dbReference type="ARBA" id="ARBA00047419"/>
    </source>
</evidence>
<evidence type="ECO:0000259" key="27">
    <source>
        <dbReference type="PROSITE" id="PS51384"/>
    </source>
</evidence>
<evidence type="ECO:0000256" key="13">
    <source>
        <dbReference type="ARBA" id="ARBA00022827"/>
    </source>
</evidence>
<evidence type="ECO:0000256" key="5">
    <source>
        <dbReference type="ARBA" id="ARBA00004514"/>
    </source>
</evidence>
<comment type="similarity">
    <text evidence="19">Belongs to the complex I LYR family. LYRM9 subfamily.</text>
</comment>
<dbReference type="GO" id="GO:0042742">
    <property type="term" value="P:defense response to bacterium"/>
    <property type="evidence" value="ECO:0007669"/>
    <property type="project" value="UniProtKB-ARBA"/>
</dbReference>
<dbReference type="InterPro" id="IPR017938">
    <property type="entry name" value="Riboflavin_synthase-like_b-brl"/>
</dbReference>
<dbReference type="EC" id="1.14.13.39" evidence="7"/>
<name>A0A2I0U3N9_LIMLA</name>
<reference evidence="29" key="2">
    <citation type="submission" date="2017-12" db="EMBL/GenBank/DDBJ databases">
        <title>Genome sequence of the Bar-tailed Godwit (Limosa lapponica baueri).</title>
        <authorList>
            <person name="Lima N.C.B."/>
            <person name="Parody-Merino A.M."/>
            <person name="Battley P.F."/>
            <person name="Fidler A.E."/>
            <person name="Prosdocimi F."/>
        </authorList>
    </citation>
    <scope>NUCLEOTIDE SEQUENCE [LARGE SCALE GENOMIC DNA]</scope>
</reference>
<keyword evidence="17" id="KW-0560">Oxidoreductase</keyword>
<dbReference type="SUPFAM" id="SSF56512">
    <property type="entry name" value="Nitric oxide (NO) synthase oxygenase domain"/>
    <property type="match status" value="1"/>
</dbReference>
<keyword evidence="8" id="KW-0963">Cytoplasm</keyword>
<dbReference type="InterPro" id="IPR045291">
    <property type="entry name" value="Complex1_LYR_LYRM9"/>
</dbReference>
<dbReference type="InterPro" id="IPR017927">
    <property type="entry name" value="FAD-bd_FR_type"/>
</dbReference>
<comment type="subcellular location">
    <subcellularLocation>
        <location evidence="5">Cytoplasm</location>
        <location evidence="5">Cytosol</location>
    </subcellularLocation>
</comment>
<dbReference type="FunFam" id="3.90.440.10:FF:000005">
    <property type="entry name" value="Nitric oxide synthase, inducible"/>
    <property type="match status" value="1"/>
</dbReference>
<evidence type="ECO:0000256" key="1">
    <source>
        <dbReference type="ARBA" id="ARBA00001917"/>
    </source>
</evidence>
<dbReference type="Gene3D" id="3.90.440.10">
    <property type="entry name" value="Nitric Oxide Synthase,Heme Domain,Chain A domain 2"/>
    <property type="match status" value="1"/>
</dbReference>
<evidence type="ECO:0000313" key="28">
    <source>
        <dbReference type="EMBL" id="PKU40642.1"/>
    </source>
</evidence>
<evidence type="ECO:0000256" key="8">
    <source>
        <dbReference type="ARBA" id="ARBA00022490"/>
    </source>
</evidence>
<comment type="catalytic activity">
    <reaction evidence="20">
        <text>2 L-arginine + 3 NADPH + 4 O2 + H(+) = 2 L-citrulline + 2 nitric oxide + 3 NADP(+) + 4 H2O</text>
        <dbReference type="Rhea" id="RHEA:19897"/>
        <dbReference type="ChEBI" id="CHEBI:15377"/>
        <dbReference type="ChEBI" id="CHEBI:15378"/>
        <dbReference type="ChEBI" id="CHEBI:15379"/>
        <dbReference type="ChEBI" id="CHEBI:16480"/>
        <dbReference type="ChEBI" id="CHEBI:32682"/>
        <dbReference type="ChEBI" id="CHEBI:57743"/>
        <dbReference type="ChEBI" id="CHEBI:57783"/>
        <dbReference type="ChEBI" id="CHEBI:58349"/>
        <dbReference type="EC" id="1.14.13.39"/>
    </reaction>
    <physiologicalReaction direction="left-to-right" evidence="20">
        <dbReference type="Rhea" id="RHEA:19898"/>
    </physiologicalReaction>
</comment>
<dbReference type="Pfam" id="PF00175">
    <property type="entry name" value="NAD_binding_1"/>
    <property type="match status" value="1"/>
</dbReference>
<evidence type="ECO:0000256" key="12">
    <source>
        <dbReference type="ARBA" id="ARBA00022723"/>
    </source>
</evidence>
<accession>A0A2I0U3N9</accession>
<organism evidence="28 29">
    <name type="scientific">Limosa lapponica baueri</name>
    <dbReference type="NCBI Taxonomy" id="1758121"/>
    <lineage>
        <taxon>Eukaryota</taxon>
        <taxon>Metazoa</taxon>
        <taxon>Chordata</taxon>
        <taxon>Craniata</taxon>
        <taxon>Vertebrata</taxon>
        <taxon>Euteleostomi</taxon>
        <taxon>Archelosauria</taxon>
        <taxon>Archosauria</taxon>
        <taxon>Dinosauria</taxon>
        <taxon>Saurischia</taxon>
        <taxon>Theropoda</taxon>
        <taxon>Coelurosauria</taxon>
        <taxon>Aves</taxon>
        <taxon>Neognathae</taxon>
        <taxon>Neoaves</taxon>
        <taxon>Charadriiformes</taxon>
        <taxon>Scolopacidae</taxon>
        <taxon>Limosa</taxon>
    </lineage>
</organism>
<evidence type="ECO:0000256" key="18">
    <source>
        <dbReference type="ARBA" id="ARBA00023004"/>
    </source>
</evidence>
<keyword evidence="9" id="KW-0349">Heme</keyword>
<evidence type="ECO:0000256" key="11">
    <source>
        <dbReference type="ARBA" id="ARBA00022643"/>
    </source>
</evidence>
<dbReference type="PRINTS" id="PR00369">
    <property type="entry name" value="FLAVODOXIN"/>
</dbReference>
<dbReference type="PROSITE" id="PS50902">
    <property type="entry name" value="FLAVODOXIN_LIKE"/>
    <property type="match status" value="1"/>
</dbReference>
<dbReference type="CDD" id="cd20269">
    <property type="entry name" value="Complex1_LYR_LYRM9"/>
    <property type="match status" value="1"/>
</dbReference>
<dbReference type="InterPro" id="IPR039261">
    <property type="entry name" value="FNR_nucleotide-bd"/>
</dbReference>
<evidence type="ECO:0000256" key="10">
    <source>
        <dbReference type="ARBA" id="ARBA00022630"/>
    </source>
</evidence>
<proteinExistence type="inferred from homology"/>
<feature type="compositionally biased region" description="Polar residues" evidence="25">
    <location>
        <begin position="1390"/>
        <end position="1404"/>
    </location>
</feature>
<evidence type="ECO:0000256" key="21">
    <source>
        <dbReference type="ARBA" id="ARBA00049771"/>
    </source>
</evidence>
<dbReference type="FunFam" id="1.20.990.10:FF:000006">
    <property type="entry name" value="Nitric oxide synthase"/>
    <property type="match status" value="1"/>
</dbReference>
<dbReference type="GO" id="GO:0005516">
    <property type="term" value="F:calmodulin binding"/>
    <property type="evidence" value="ECO:0007669"/>
    <property type="project" value="UniProtKB-KW"/>
</dbReference>
<dbReference type="CDD" id="cd00795">
    <property type="entry name" value="NOS_oxygenase_euk"/>
    <property type="match status" value="1"/>
</dbReference>
<protein>
    <recommendedName>
        <fullName evidence="21">Nitric oxide synthase, inducible</fullName>
        <ecNumber evidence="7">1.14.13.39</ecNumber>
    </recommendedName>
    <alternativeName>
        <fullName evidence="23">Inducible NO synthase</fullName>
    </alternativeName>
    <alternativeName>
        <fullName evidence="22">NOS type II</fullName>
    </alternativeName>
    <alternativeName>
        <fullName evidence="24">Peptidyl-cysteine S-nitrosylase NOS2</fullName>
    </alternativeName>
</protein>
<dbReference type="Gene3D" id="6.10.250.410">
    <property type="match status" value="1"/>
</dbReference>
<dbReference type="GO" id="GO:0010181">
    <property type="term" value="F:FMN binding"/>
    <property type="evidence" value="ECO:0007669"/>
    <property type="project" value="InterPro"/>
</dbReference>
<comment type="similarity">
    <text evidence="6">Belongs to the NOS family.</text>
</comment>
<dbReference type="Gene3D" id="1.20.990.10">
    <property type="entry name" value="NADPH-cytochrome p450 Reductase, Chain A, domain 3"/>
    <property type="match status" value="1"/>
</dbReference>
<evidence type="ECO:0000259" key="26">
    <source>
        <dbReference type="PROSITE" id="PS50902"/>
    </source>
</evidence>
<feature type="region of interest" description="Disordered" evidence="25">
    <location>
        <begin position="262"/>
        <end position="292"/>
    </location>
</feature>
<keyword evidence="29" id="KW-1185">Reference proteome</keyword>
<keyword evidence="10" id="KW-0285">Flavoprotein</keyword>